<dbReference type="InterPro" id="IPR035102">
    <property type="entry name" value="Phosphomevalonate_kinase"/>
</dbReference>
<dbReference type="GO" id="GO:0019287">
    <property type="term" value="P:isopentenyl diphosphate biosynthetic process, mevalonate pathway"/>
    <property type="evidence" value="ECO:0007669"/>
    <property type="project" value="UniProtKB-UniRule"/>
</dbReference>
<dbReference type="Gene3D" id="3.30.230.10">
    <property type="match status" value="1"/>
</dbReference>
<keyword evidence="9 13" id="KW-0752">Steroid biosynthesis</keyword>
<evidence type="ECO:0000256" key="6">
    <source>
        <dbReference type="ARBA" id="ARBA00022741"/>
    </source>
</evidence>
<evidence type="ECO:0000313" key="16">
    <source>
        <dbReference type="Proteomes" id="UP000663846"/>
    </source>
</evidence>
<evidence type="ECO:0000256" key="13">
    <source>
        <dbReference type="PIRNR" id="PIRNR017288"/>
    </source>
</evidence>
<evidence type="ECO:0000256" key="11">
    <source>
        <dbReference type="ARBA" id="ARBA00023221"/>
    </source>
</evidence>
<protein>
    <recommendedName>
        <fullName evidence="3 13">Phosphomevalonate kinase</fullName>
        <ecNumber evidence="3 13">2.7.4.2</ecNumber>
    </recommendedName>
</protein>
<keyword evidence="4 13" id="KW-0444">Lipid biosynthesis</keyword>
<evidence type="ECO:0000256" key="5">
    <source>
        <dbReference type="ARBA" id="ARBA00022679"/>
    </source>
</evidence>
<evidence type="ECO:0000256" key="4">
    <source>
        <dbReference type="ARBA" id="ARBA00022516"/>
    </source>
</evidence>
<keyword evidence="11 13" id="KW-0753">Steroid metabolism</keyword>
<evidence type="ECO:0000256" key="9">
    <source>
        <dbReference type="ARBA" id="ARBA00022955"/>
    </source>
</evidence>
<dbReference type="GO" id="GO:0005524">
    <property type="term" value="F:ATP binding"/>
    <property type="evidence" value="ECO:0007669"/>
    <property type="project" value="UniProtKB-UniRule"/>
</dbReference>
<keyword evidence="10 13" id="KW-0443">Lipid metabolism</keyword>
<dbReference type="EC" id="2.7.4.2" evidence="3 13"/>
<organism evidence="15 16">
    <name type="scientific">Rhizoctonia solani</name>
    <dbReference type="NCBI Taxonomy" id="456999"/>
    <lineage>
        <taxon>Eukaryota</taxon>
        <taxon>Fungi</taxon>
        <taxon>Dikarya</taxon>
        <taxon>Basidiomycota</taxon>
        <taxon>Agaricomycotina</taxon>
        <taxon>Agaricomycetes</taxon>
        <taxon>Cantharellales</taxon>
        <taxon>Ceratobasidiaceae</taxon>
        <taxon>Rhizoctonia</taxon>
    </lineage>
</organism>
<comment type="catalytic activity">
    <reaction evidence="12">
        <text>(R)-5-phosphomevalonate + ATP = (R)-5-diphosphomevalonate + ADP</text>
        <dbReference type="Rhea" id="RHEA:16341"/>
        <dbReference type="ChEBI" id="CHEBI:30616"/>
        <dbReference type="ChEBI" id="CHEBI:57557"/>
        <dbReference type="ChEBI" id="CHEBI:58146"/>
        <dbReference type="ChEBI" id="CHEBI:456216"/>
        <dbReference type="EC" id="2.7.4.2"/>
    </reaction>
    <physiologicalReaction direction="left-to-right" evidence="12">
        <dbReference type="Rhea" id="RHEA:16342"/>
    </physiologicalReaction>
</comment>
<keyword evidence="8" id="KW-0067">ATP-binding</keyword>
<dbReference type="PIRSF" id="PIRSF017288">
    <property type="entry name" value="PMK_GHMP_euk"/>
    <property type="match status" value="1"/>
</dbReference>
<dbReference type="PANTHER" id="PTHR31814">
    <property type="match status" value="1"/>
</dbReference>
<dbReference type="AlphaFoldDB" id="A0A8H3ANT8"/>
<dbReference type="UniPathway" id="UPA00057">
    <property type="reaction ID" value="UER00099"/>
</dbReference>
<evidence type="ECO:0000256" key="8">
    <source>
        <dbReference type="ARBA" id="ARBA00022840"/>
    </source>
</evidence>
<evidence type="ECO:0000256" key="3">
    <source>
        <dbReference type="ARBA" id="ARBA00012958"/>
    </source>
</evidence>
<keyword evidence="5 13" id="KW-0808">Transferase</keyword>
<dbReference type="PANTHER" id="PTHR31814:SF2">
    <property type="entry name" value="PHOSPHOMEVALONATE KINASE"/>
    <property type="match status" value="1"/>
</dbReference>
<evidence type="ECO:0000313" key="15">
    <source>
        <dbReference type="EMBL" id="CAE6431140.1"/>
    </source>
</evidence>
<comment type="pathway">
    <text evidence="1 13">Isoprenoid biosynthesis; isopentenyl diphosphate biosynthesis via mevalonate pathway; isopentenyl diphosphate from (R)-mevalonate: step 2/3.</text>
</comment>
<dbReference type="Pfam" id="PF08544">
    <property type="entry name" value="GHMP_kinases_C"/>
    <property type="match status" value="1"/>
</dbReference>
<dbReference type="Proteomes" id="UP000663846">
    <property type="component" value="Unassembled WGS sequence"/>
</dbReference>
<gene>
    <name evidence="15" type="ORF">RDB_LOCUS107644</name>
</gene>
<proteinExistence type="inferred from homology"/>
<dbReference type="SUPFAM" id="SSF54211">
    <property type="entry name" value="Ribosomal protein S5 domain 2-like"/>
    <property type="match status" value="1"/>
</dbReference>
<comment type="caution">
    <text evidence="15">The sequence shown here is derived from an EMBL/GenBank/DDBJ whole genome shotgun (WGS) entry which is preliminary data.</text>
</comment>
<accession>A0A8H3ANT8</accession>
<evidence type="ECO:0000256" key="2">
    <source>
        <dbReference type="ARBA" id="ARBA00006495"/>
    </source>
</evidence>
<dbReference type="InterPro" id="IPR014721">
    <property type="entry name" value="Ribsml_uS5_D2-typ_fold_subgr"/>
</dbReference>
<reference evidence="15" key="1">
    <citation type="submission" date="2021-01" db="EMBL/GenBank/DDBJ databases">
        <authorList>
            <person name="Kaushik A."/>
        </authorList>
    </citation>
    <scope>NUCLEOTIDE SEQUENCE</scope>
    <source>
        <strain evidence="15">AG1-1C</strain>
    </source>
</reference>
<dbReference type="EMBL" id="CAJMWS010000327">
    <property type="protein sequence ID" value="CAE6431140.1"/>
    <property type="molecule type" value="Genomic_DNA"/>
</dbReference>
<evidence type="ECO:0000256" key="12">
    <source>
        <dbReference type="ARBA" id="ARBA00029326"/>
    </source>
</evidence>
<keyword evidence="6" id="KW-0547">Nucleotide-binding</keyword>
<feature type="domain" description="GHMP kinase C-terminal" evidence="14">
    <location>
        <begin position="401"/>
        <end position="472"/>
    </location>
</feature>
<dbReference type="GO" id="GO:0006696">
    <property type="term" value="P:ergosterol biosynthetic process"/>
    <property type="evidence" value="ECO:0007669"/>
    <property type="project" value="TreeGrafter"/>
</dbReference>
<comment type="similarity">
    <text evidence="2 13">Belongs to the GHMP kinase family. Mevalonate kinase subfamily.</text>
</comment>
<evidence type="ECO:0000256" key="7">
    <source>
        <dbReference type="ARBA" id="ARBA00022777"/>
    </source>
</evidence>
<dbReference type="GO" id="GO:0004631">
    <property type="term" value="F:phosphomevalonate kinase activity"/>
    <property type="evidence" value="ECO:0007669"/>
    <property type="project" value="UniProtKB-UniRule"/>
</dbReference>
<evidence type="ECO:0000256" key="1">
    <source>
        <dbReference type="ARBA" id="ARBA00005017"/>
    </source>
</evidence>
<evidence type="ECO:0000259" key="14">
    <source>
        <dbReference type="Pfam" id="PF08544"/>
    </source>
</evidence>
<keyword evidence="7 13" id="KW-0418">Kinase</keyword>
<dbReference type="InterPro" id="IPR020568">
    <property type="entry name" value="Ribosomal_Su5_D2-typ_SF"/>
</dbReference>
<sequence length="514" mass="54944">MATVVSAPGKVLIAGGYLVLDHRFPGLVVSTSSRFYTVVQSATRAGKIIVNSPQFENAIWAYDLKVEGDGVRVQQVDDAAGSKNRFVQTALEGTLAIALAIRGNDSFISSLGQGLDIHVLAANDFYSQRASLTARSLPPTLDSLNSIPPFLPQGCPISQVHKTGLGSSASLITSLVSALLLHFGAIPPDSLSSDAASNEGRELAHNVAQYVHCLAQGKVGSGFDVSSAVFGSQVYQRFEPSVIAEIMQGKVGPQLHVFIRHTDSSNAQPNGSTLLSTLSPSNKAWNHVVSPFKLPPLTRIMLADVDSGSDTPSMVGNVLKWKKAEPTVADQLWEGLDKCNRGLGDIINRLSEKHEQDVTEYANTVNKLARESGDDWERHSPIEALEVTAAQLFGNTRRLTKSIRDGMRAMGKSSGVPIEPPEQTRLLDACCALPGVIGGGVPGAGGYDAIWLLILQPQDKELASSVVASVEKLWQDWTELSVSPLLATESLDRGARKELLQDIPGLEDTLKGSI</sequence>
<dbReference type="GO" id="GO:0005777">
    <property type="term" value="C:peroxisome"/>
    <property type="evidence" value="ECO:0007669"/>
    <property type="project" value="TreeGrafter"/>
</dbReference>
<evidence type="ECO:0000256" key="10">
    <source>
        <dbReference type="ARBA" id="ARBA00023098"/>
    </source>
</evidence>
<dbReference type="GO" id="GO:0010142">
    <property type="term" value="P:farnesyl diphosphate biosynthetic process, mevalonate pathway"/>
    <property type="evidence" value="ECO:0007669"/>
    <property type="project" value="TreeGrafter"/>
</dbReference>
<name>A0A8H3ANT8_9AGAM</name>
<dbReference type="InterPro" id="IPR013750">
    <property type="entry name" value="GHMP_kinase_C_dom"/>
</dbReference>
<dbReference type="InterPro" id="IPR016005">
    <property type="entry name" value="Erg8"/>
</dbReference>